<dbReference type="InterPro" id="IPR050383">
    <property type="entry name" value="GlyoxalaseI/FosfomycinResist"/>
</dbReference>
<name>A0ABU1DEC3_9HYPH</name>
<keyword evidence="3" id="KW-1185">Reference proteome</keyword>
<dbReference type="InterPro" id="IPR004360">
    <property type="entry name" value="Glyas_Fos-R_dOase_dom"/>
</dbReference>
<dbReference type="EMBL" id="JADBEO010000012">
    <property type="protein sequence ID" value="MDR4306476.1"/>
    <property type="molecule type" value="Genomic_DNA"/>
</dbReference>
<feature type="domain" description="VOC" evidence="1">
    <location>
        <begin position="13"/>
        <end position="138"/>
    </location>
</feature>
<evidence type="ECO:0000259" key="1">
    <source>
        <dbReference type="PROSITE" id="PS51819"/>
    </source>
</evidence>
<proteinExistence type="predicted"/>
<reference evidence="2" key="1">
    <citation type="submission" date="2020-10" db="EMBL/GenBank/DDBJ databases">
        <authorList>
            <person name="Abbas A."/>
            <person name="Razzaq R."/>
            <person name="Waqas M."/>
            <person name="Abbas N."/>
            <person name="Nielsen T.K."/>
            <person name="Hansen L.H."/>
            <person name="Hussain S."/>
            <person name="Shahid M."/>
        </authorList>
    </citation>
    <scope>NUCLEOTIDE SEQUENCE</scope>
    <source>
        <strain evidence="2">S14</strain>
    </source>
</reference>
<evidence type="ECO:0000313" key="2">
    <source>
        <dbReference type="EMBL" id="MDR4306476.1"/>
    </source>
</evidence>
<protein>
    <submittedName>
        <fullName evidence="2">VOC family protein</fullName>
    </submittedName>
</protein>
<evidence type="ECO:0000313" key="3">
    <source>
        <dbReference type="Proteomes" id="UP001181622"/>
    </source>
</evidence>
<dbReference type="Pfam" id="PF00903">
    <property type="entry name" value="Glyoxalase"/>
    <property type="match status" value="1"/>
</dbReference>
<gene>
    <name evidence="2" type="ORF">IHQ68_07590</name>
</gene>
<dbReference type="SUPFAM" id="SSF54593">
    <property type="entry name" value="Glyoxalase/Bleomycin resistance protein/Dihydroxybiphenyl dioxygenase"/>
    <property type="match status" value="1"/>
</dbReference>
<dbReference type="PROSITE" id="PS51819">
    <property type="entry name" value="VOC"/>
    <property type="match status" value="1"/>
</dbReference>
<dbReference type="PANTHER" id="PTHR21366">
    <property type="entry name" value="GLYOXALASE FAMILY PROTEIN"/>
    <property type="match status" value="1"/>
</dbReference>
<sequence>MTQDPHAPPAVEAVLETALYVDDFERALAFYDRLFRFPHLIESPTLVALDVSGRSVLLLFKRGGSAHEQKLPGGVIPAHDGHGPLHMAFAITDDALGAWERRLEEFGVAVEGRMAWPLGGRSLYFRDPDGNLLEFVTPKVWRTY</sequence>
<comment type="caution">
    <text evidence="2">The sequence shown here is derived from an EMBL/GenBank/DDBJ whole genome shotgun (WGS) entry which is preliminary data.</text>
</comment>
<dbReference type="InterPro" id="IPR037523">
    <property type="entry name" value="VOC_core"/>
</dbReference>
<dbReference type="Proteomes" id="UP001181622">
    <property type="component" value="Unassembled WGS sequence"/>
</dbReference>
<dbReference type="Gene3D" id="3.10.180.10">
    <property type="entry name" value="2,3-Dihydroxybiphenyl 1,2-Dioxygenase, domain 1"/>
    <property type="match status" value="1"/>
</dbReference>
<dbReference type="PANTHER" id="PTHR21366:SF22">
    <property type="entry name" value="VOC DOMAIN-CONTAINING PROTEIN"/>
    <property type="match status" value="1"/>
</dbReference>
<accession>A0ABU1DEC3</accession>
<organism evidence="2 3">
    <name type="scientific">Chelatococcus sambhunathii</name>
    <dbReference type="NCBI Taxonomy" id="363953"/>
    <lineage>
        <taxon>Bacteria</taxon>
        <taxon>Pseudomonadati</taxon>
        <taxon>Pseudomonadota</taxon>
        <taxon>Alphaproteobacteria</taxon>
        <taxon>Hyphomicrobiales</taxon>
        <taxon>Chelatococcaceae</taxon>
        <taxon>Chelatococcus</taxon>
    </lineage>
</organism>
<dbReference type="InterPro" id="IPR029068">
    <property type="entry name" value="Glyas_Bleomycin-R_OHBP_Dase"/>
</dbReference>
<dbReference type="RefSeq" id="WP_309390396.1">
    <property type="nucleotide sequence ID" value="NZ_JADBEO010000012.1"/>
</dbReference>